<evidence type="ECO:0000256" key="2">
    <source>
        <dbReference type="ARBA" id="ARBA00022574"/>
    </source>
</evidence>
<evidence type="ECO:0000259" key="11">
    <source>
        <dbReference type="Pfam" id="PF24762"/>
    </source>
</evidence>
<dbReference type="SMART" id="SM00320">
    <property type="entry name" value="WD40"/>
    <property type="match status" value="4"/>
</dbReference>
<evidence type="ECO:0000256" key="3">
    <source>
        <dbReference type="ARBA" id="ARBA00022737"/>
    </source>
</evidence>
<evidence type="ECO:0000256" key="1">
    <source>
        <dbReference type="ARBA" id="ARBA00004138"/>
    </source>
</evidence>
<dbReference type="OrthoDB" id="10258787at2759"/>
<organism evidence="12 13">
    <name type="scientific">Biomphalaria glabrata</name>
    <name type="common">Bloodfluke planorb</name>
    <name type="synonym">Freshwater snail</name>
    <dbReference type="NCBI Taxonomy" id="6526"/>
    <lineage>
        <taxon>Eukaryota</taxon>
        <taxon>Metazoa</taxon>
        <taxon>Spiralia</taxon>
        <taxon>Lophotrochozoa</taxon>
        <taxon>Mollusca</taxon>
        <taxon>Gastropoda</taxon>
        <taxon>Heterobranchia</taxon>
        <taxon>Euthyneura</taxon>
        <taxon>Panpulmonata</taxon>
        <taxon>Hygrophila</taxon>
        <taxon>Lymnaeoidea</taxon>
        <taxon>Planorbidae</taxon>
        <taxon>Biomphalaria</taxon>
    </lineage>
</organism>
<dbReference type="VEuPathDB" id="VectorBase:BGLAX_052123"/>
<feature type="region of interest" description="Disordered" evidence="7">
    <location>
        <begin position="621"/>
        <end position="651"/>
    </location>
</feature>
<dbReference type="SUPFAM" id="SSF69322">
    <property type="entry name" value="Tricorn protease domain 2"/>
    <property type="match status" value="1"/>
</dbReference>
<evidence type="ECO:0000313" key="12">
    <source>
        <dbReference type="EnsemblMetazoa" id="BGLB002355-PB"/>
    </source>
</evidence>
<dbReference type="InterPro" id="IPR056154">
    <property type="entry name" value="Beta-prop_IFT140_1st"/>
</dbReference>
<proteinExistence type="predicted"/>
<dbReference type="PANTHER" id="PTHR15722:SF7">
    <property type="entry name" value="INTRAFLAGELLAR TRANSPORT PROTEIN 140 HOMOLOG"/>
    <property type="match status" value="1"/>
</dbReference>
<dbReference type="InterPro" id="IPR011990">
    <property type="entry name" value="TPR-like_helical_dom_sf"/>
</dbReference>
<feature type="domain" description="IF140/IFT172/WDR19 TPR" evidence="11">
    <location>
        <begin position="805"/>
        <end position="1289"/>
    </location>
</feature>
<dbReference type="GO" id="GO:0035721">
    <property type="term" value="P:intraciliary retrograde transport"/>
    <property type="evidence" value="ECO:0007669"/>
    <property type="project" value="TreeGrafter"/>
</dbReference>
<evidence type="ECO:0000259" key="10">
    <source>
        <dbReference type="Pfam" id="PF24760"/>
    </source>
</evidence>
<evidence type="ECO:0000313" key="13">
    <source>
        <dbReference type="Proteomes" id="UP000076420"/>
    </source>
</evidence>
<keyword evidence="2" id="KW-0853">WD repeat</keyword>
<dbReference type="Pfam" id="PF24760">
    <property type="entry name" value="TPR_IF140_C"/>
    <property type="match status" value="1"/>
</dbReference>
<dbReference type="InterPro" id="IPR001680">
    <property type="entry name" value="WD40_rpt"/>
</dbReference>
<evidence type="ECO:0000256" key="7">
    <source>
        <dbReference type="SAM" id="MobiDB-lite"/>
    </source>
</evidence>
<dbReference type="GO" id="GO:0030991">
    <property type="term" value="C:intraciliary transport particle A"/>
    <property type="evidence" value="ECO:0007669"/>
    <property type="project" value="TreeGrafter"/>
</dbReference>
<comment type="subcellular location">
    <subcellularLocation>
        <location evidence="1">Cell projection</location>
        <location evidence="1">Cilium</location>
    </subcellularLocation>
</comment>
<dbReference type="InterPro" id="IPR036322">
    <property type="entry name" value="WD40_repeat_dom_sf"/>
</dbReference>
<dbReference type="KEGG" id="bgt:106056245"/>
<dbReference type="STRING" id="6526.A0A2C9JGU0"/>
<accession>A0A2C9JGU0</accession>
<feature type="domain" description="IFT140 second beta-propeller" evidence="9">
    <location>
        <begin position="416"/>
        <end position="744"/>
    </location>
</feature>
<evidence type="ECO:0000259" key="8">
    <source>
        <dbReference type="Pfam" id="PF23383"/>
    </source>
</evidence>
<dbReference type="GO" id="GO:0005930">
    <property type="term" value="C:axoneme"/>
    <property type="evidence" value="ECO:0007669"/>
    <property type="project" value="TreeGrafter"/>
</dbReference>
<dbReference type="FunFam" id="1.25.40.470:FF:000011">
    <property type="entry name" value="Intraflagellar transport protein 140"/>
    <property type="match status" value="1"/>
</dbReference>
<dbReference type="InterPro" id="IPR056155">
    <property type="entry name" value="Beta-prop_IFT140_2nd"/>
</dbReference>
<evidence type="ECO:0000256" key="5">
    <source>
        <dbReference type="ARBA" id="ARBA00023069"/>
    </source>
</evidence>
<gene>
    <name evidence="12" type="primary">106056245</name>
</gene>
<dbReference type="InterPro" id="IPR015943">
    <property type="entry name" value="WD40/YVTN_repeat-like_dom_sf"/>
</dbReference>
<dbReference type="InterPro" id="IPR056168">
    <property type="entry name" value="TPR_IF140/IFT172/WDR19"/>
</dbReference>
<keyword evidence="3" id="KW-0677">Repeat</keyword>
<evidence type="ECO:0000259" key="9">
    <source>
        <dbReference type="Pfam" id="PF23385"/>
    </source>
</evidence>
<dbReference type="Pfam" id="PF23385">
    <property type="entry name" value="Beta-prop_IFT140_2nd"/>
    <property type="match status" value="1"/>
</dbReference>
<dbReference type="GO" id="GO:0036064">
    <property type="term" value="C:ciliary basal body"/>
    <property type="evidence" value="ECO:0007669"/>
    <property type="project" value="TreeGrafter"/>
</dbReference>
<evidence type="ECO:0000256" key="6">
    <source>
        <dbReference type="ARBA" id="ARBA00023273"/>
    </source>
</evidence>
<feature type="domain" description="IFT140 first beta-propeller" evidence="8">
    <location>
        <begin position="2"/>
        <end position="408"/>
    </location>
</feature>
<dbReference type="FunFam" id="1.25.40.470:FF:000028">
    <property type="entry name" value="Intraflagellar transport protein 140-like protein"/>
    <property type="match status" value="1"/>
</dbReference>
<keyword evidence="4" id="KW-0802">TPR repeat</keyword>
<evidence type="ECO:0000256" key="4">
    <source>
        <dbReference type="ARBA" id="ARBA00022803"/>
    </source>
</evidence>
<name>A0A2C9JGU0_BIOGL</name>
<dbReference type="SUPFAM" id="SSF48452">
    <property type="entry name" value="TPR-like"/>
    <property type="match status" value="1"/>
</dbReference>
<dbReference type="Pfam" id="PF24762">
    <property type="entry name" value="TPR_IF140-IFT172"/>
    <property type="match status" value="1"/>
</dbReference>
<keyword evidence="5" id="KW-0969">Cilium</keyword>
<reference evidence="12" key="1">
    <citation type="submission" date="2020-05" db="UniProtKB">
        <authorList>
            <consortium name="EnsemblMetazoa"/>
        </authorList>
    </citation>
    <scope>IDENTIFICATION</scope>
    <source>
        <strain evidence="12">BB02</strain>
    </source>
</reference>
<dbReference type="Gene3D" id="2.130.10.10">
    <property type="entry name" value="YVTN repeat-like/Quinoprotein amine dehydrogenase"/>
    <property type="match status" value="2"/>
</dbReference>
<dbReference type="SUPFAM" id="SSF50978">
    <property type="entry name" value="WD40 repeat-like"/>
    <property type="match status" value="1"/>
</dbReference>
<feature type="domain" description="IF140 C-terminal TPR" evidence="10">
    <location>
        <begin position="1297"/>
        <end position="1420"/>
    </location>
</feature>
<dbReference type="InterPro" id="IPR056156">
    <property type="entry name" value="TPR_IF140_C"/>
</dbReference>
<dbReference type="VEuPathDB" id="VectorBase:BGLB002355"/>
<sequence length="1490" mass="168136">MAVYFDHCLDTYGASINTDIGWLKNNSSLLAVLSYGEDSGGSVLLFNEEGERVPHKSINSQGHAKCHAWHPSRKILAVGWETGEISVWNDQDKELIEAPHLHHAEVACIAWSSNGTRLISADSSGALIGWKCDSKGHLGQDPFQHHLQEPITEIILKPPPPGDPSMDINSLARAAVSGDESALDMFNWKRGGKNKAPTPFGPQESLSFFIGGASGGLYFLNDQGKCIQCFSVDTPVRKLLYYEEKNMLLTITNNLILTQHIVFAEGETKEIMKVKLSGRTENPLFIWAGKGVLATVTGETVIRMWDMEQDDNYILSLEGNSSFDVNEIIVCLAYNKETGILAGGTNLGSIAFWKFSQHLQNSKVDGSEKWTLQSPATVEGAIRKIEWSSTKGLLAVNTIANVYIMSEKVMSFSYRDQNAVVQFGPNSISIEIFSSSLHHEIKTEIQVKGIYTTKDSLAVWNGKKVIIYEFTSDKSSLKTAGSFATESMIIVLYEQNVYSIEQNKVQVRTFQGTVKQLLTFAEPEGHPVSLDVCGSFLLVATDVGVLRVYDLSRREAKSHSNPKNLQDIIPGFGSIINAKINCAGNRVSIQVMQSNGSLDHKLYFWDVELDTVQYFNFETGRGEQDDYPSSVTTQENENDSNDAERGKNQAAKDIAGRYPNSMYWDITEPKLFVCEALILSNTVDSSDMKKPSLTKIVEQGPAEVMVISLFCTSENGILIQDNFPMPSYFQRMMGVEVPYYYFTLKGEAKHNDLSSYGGQVNPETGAVTYPRRVARKIMHDFVGLENSDKATRDAMMNFSFYLCIGNMDEAFKAIKLIKSESVWENMAKMCVKSRRLDVASVCLGNMGHARGAKALREAIAREPELDAKVAVLAIQLGLYEDAERLLKNCKRYDLLNEFYQNRGEWQKALETAEMYDRIHLRTTFYNYARYLEEQGDFQAAIPNYEKSETYKFEIPRMLLDDADQLELYISKSQDKTLNRWWAQYMESVGDMETAIQYYEKAEDNFSLVRVYSFCDKIDKAAEICDTTKDLAACYYLARQYENQGQIKEAIAFFQKAKAYGSAIRLCKEHGYEDQLLNSALVGRPEDIMEAARYYETKPGQESKAVMLYHKAGNYSKALELAFTTRQFDSLQQMSSELDDRADPEILQKCAEFFLENSQFDKAVDMLAIGKKYWEAIKICMDQTVEITEDLAEKLTPDKDFDNAARLKLLEAIAEVCMHQGAYHLATKKFTQAGNKIKAMKALLKSGDTEKIVFFAGVSRQKEIYVMAANYLQSLDWRKEPEIMKNIIAFYNKGRALDALASFYDACAQVEIDEYQNYDKALGALGEAYKCLTKAKMDDSMQQEEKLEALKHKMTLIKRFSTARRSYQENPEEAIKQCQVLLEEKDLDSAVRIGDIYGFIIEHFASKERWKAAHTYLEELQRRLPGIHLGFYVSMKTIEAIHSALALPMDRSLKSDRLNGFRVGGGDHDEDLSEFVEEEIIDDSYSAGDKI</sequence>
<dbReference type="Gene3D" id="1.25.40.470">
    <property type="match status" value="2"/>
</dbReference>
<dbReference type="Pfam" id="PF23383">
    <property type="entry name" value="Beta-prop_IFT140_1st"/>
    <property type="match status" value="1"/>
</dbReference>
<dbReference type="PANTHER" id="PTHR15722">
    <property type="entry name" value="IFT140/172-RELATED"/>
    <property type="match status" value="1"/>
</dbReference>
<dbReference type="Proteomes" id="UP000076420">
    <property type="component" value="Unassembled WGS sequence"/>
</dbReference>
<protein>
    <submittedName>
        <fullName evidence="12">Uncharacterized protein</fullName>
    </submittedName>
</protein>
<dbReference type="EnsemblMetazoa" id="BGLB002355-RB">
    <property type="protein sequence ID" value="BGLB002355-PB"/>
    <property type="gene ID" value="BGLB002355"/>
</dbReference>
<keyword evidence="6" id="KW-0966">Cell projection</keyword>
<dbReference type="RefSeq" id="XP_013068329.2">
    <property type="nucleotide sequence ID" value="XM_013212875.2"/>
</dbReference>